<dbReference type="InterPro" id="IPR016181">
    <property type="entry name" value="Acyl_CoA_acyltransferase"/>
</dbReference>
<dbReference type="AlphaFoldDB" id="A0A316WMV6"/>
<feature type="domain" description="N-acetyltransferase" evidence="2">
    <location>
        <begin position="7"/>
        <end position="170"/>
    </location>
</feature>
<evidence type="ECO:0000256" key="1">
    <source>
        <dbReference type="ARBA" id="ARBA00022679"/>
    </source>
</evidence>
<evidence type="ECO:0000313" key="4">
    <source>
        <dbReference type="Proteomes" id="UP000236413"/>
    </source>
</evidence>
<dbReference type="InterPro" id="IPR000182">
    <property type="entry name" value="GNAT_dom"/>
</dbReference>
<evidence type="ECO:0000313" key="3">
    <source>
        <dbReference type="EMBL" id="PWN62761.1"/>
    </source>
</evidence>
<dbReference type="RefSeq" id="WP_103232415.1">
    <property type="nucleotide sequence ID" value="NZ_PPEG02000003.1"/>
</dbReference>
<dbReference type="PANTHER" id="PTHR13947:SF37">
    <property type="entry name" value="LD18367P"/>
    <property type="match status" value="1"/>
</dbReference>
<protein>
    <submittedName>
        <fullName evidence="3">GNAT family N-acetyltransferase</fullName>
    </submittedName>
</protein>
<dbReference type="InterPro" id="IPR050769">
    <property type="entry name" value="NAT_camello-type"/>
</dbReference>
<accession>A0A316WMV6</accession>
<dbReference type="GO" id="GO:0008080">
    <property type="term" value="F:N-acetyltransferase activity"/>
    <property type="evidence" value="ECO:0007669"/>
    <property type="project" value="InterPro"/>
</dbReference>
<proteinExistence type="predicted"/>
<dbReference type="SUPFAM" id="SSF55729">
    <property type="entry name" value="Acyl-CoA N-acyltransferases (Nat)"/>
    <property type="match status" value="1"/>
</dbReference>
<dbReference type="EMBL" id="PPEG02000003">
    <property type="protein sequence ID" value="PWN62761.1"/>
    <property type="molecule type" value="Genomic_DNA"/>
</dbReference>
<dbReference type="Proteomes" id="UP000236413">
    <property type="component" value="Unassembled WGS sequence"/>
</dbReference>
<organism evidence="3 4">
    <name type="scientific">Chryseobacterium viscerum</name>
    <dbReference type="NCBI Taxonomy" id="1037377"/>
    <lineage>
        <taxon>Bacteria</taxon>
        <taxon>Pseudomonadati</taxon>
        <taxon>Bacteroidota</taxon>
        <taxon>Flavobacteriia</taxon>
        <taxon>Flavobacteriales</taxon>
        <taxon>Weeksellaceae</taxon>
        <taxon>Chryseobacterium group</taxon>
        <taxon>Chryseobacterium</taxon>
    </lineage>
</organism>
<comment type="caution">
    <text evidence="3">The sequence shown here is derived from an EMBL/GenBank/DDBJ whole genome shotgun (WGS) entry which is preliminary data.</text>
</comment>
<dbReference type="PANTHER" id="PTHR13947">
    <property type="entry name" value="GNAT FAMILY N-ACETYLTRANSFERASE"/>
    <property type="match status" value="1"/>
</dbReference>
<sequence>MKNNEEITISKVEDYHVFEVLPYVMEFRRQLYPLLDPLIVPKDLVNFEQNYLNAPSGSFIQARTVEGKLIGVIGMMPYDYRFPHLDIDQMRTVEVARLFVNPDYRRAGIATQLFQELVKTAQEKNIKRLYLHTHPFLKGAYEYWLKQGFILLKSCYEGTYPTLHMELMISEENK</sequence>
<dbReference type="Gene3D" id="3.40.630.30">
    <property type="match status" value="1"/>
</dbReference>
<keyword evidence="1 3" id="KW-0808">Transferase</keyword>
<evidence type="ECO:0000259" key="2">
    <source>
        <dbReference type="PROSITE" id="PS51186"/>
    </source>
</evidence>
<dbReference type="CDD" id="cd04301">
    <property type="entry name" value="NAT_SF"/>
    <property type="match status" value="1"/>
</dbReference>
<dbReference type="PROSITE" id="PS51186">
    <property type="entry name" value="GNAT"/>
    <property type="match status" value="1"/>
</dbReference>
<name>A0A316WMV6_9FLAO</name>
<dbReference type="Pfam" id="PF00583">
    <property type="entry name" value="Acetyltransf_1"/>
    <property type="match status" value="1"/>
</dbReference>
<gene>
    <name evidence="3" type="ORF">C1634_008270</name>
</gene>
<reference evidence="3 4" key="1">
    <citation type="submission" date="2018-04" db="EMBL/GenBank/DDBJ databases">
        <title>Chryseobacterium oncorhynchi 701B-08T from rainbow trout, and Chryseobacterium viscerum 687B-08T from diseased fish.</title>
        <authorList>
            <person name="Jeong J.-J."/>
            <person name="Lee Y.J."/>
            <person name="Pathiraja D."/>
            <person name="Park B."/>
            <person name="Choi I.-G."/>
            <person name="Kim K.D."/>
        </authorList>
    </citation>
    <scope>NUCLEOTIDE SEQUENCE [LARGE SCALE GENOMIC DNA]</scope>
    <source>
        <strain evidence="3 4">687B-08</strain>
    </source>
</reference>